<keyword evidence="3" id="KW-0812">Transmembrane</keyword>
<dbReference type="PANTHER" id="PTHR45138:SF9">
    <property type="entry name" value="DIGUANYLATE CYCLASE DGCM-RELATED"/>
    <property type="match status" value="1"/>
</dbReference>
<keyword evidence="3" id="KW-1133">Transmembrane helix</keyword>
<keyword evidence="6" id="KW-1185">Reference proteome</keyword>
<evidence type="ECO:0000313" key="6">
    <source>
        <dbReference type="Proteomes" id="UP000666369"/>
    </source>
</evidence>
<dbReference type="PANTHER" id="PTHR45138">
    <property type="entry name" value="REGULATORY COMPONENTS OF SENSORY TRANSDUCTION SYSTEM"/>
    <property type="match status" value="1"/>
</dbReference>
<feature type="transmembrane region" description="Helical" evidence="3">
    <location>
        <begin position="124"/>
        <end position="142"/>
    </location>
</feature>
<dbReference type="InterPro" id="IPR043128">
    <property type="entry name" value="Rev_trsase/Diguanyl_cyclase"/>
</dbReference>
<evidence type="ECO:0000256" key="2">
    <source>
        <dbReference type="ARBA" id="ARBA00034247"/>
    </source>
</evidence>
<accession>A0ABX0FL52</accession>
<gene>
    <name evidence="5" type="ORF">GW587_13390</name>
</gene>
<dbReference type="Pfam" id="PF00990">
    <property type="entry name" value="GGDEF"/>
    <property type="match status" value="1"/>
</dbReference>
<dbReference type="RefSeq" id="WP_166103537.1">
    <property type="nucleotide sequence ID" value="NZ_JAADJT010000005.1"/>
</dbReference>
<dbReference type="CDD" id="cd01949">
    <property type="entry name" value="GGDEF"/>
    <property type="match status" value="1"/>
</dbReference>
<dbReference type="NCBIfam" id="TIGR00254">
    <property type="entry name" value="GGDEF"/>
    <property type="match status" value="1"/>
</dbReference>
<dbReference type="SUPFAM" id="SSF55073">
    <property type="entry name" value="Nucleotide cyclase"/>
    <property type="match status" value="1"/>
</dbReference>
<reference evidence="6" key="2">
    <citation type="submission" date="2023-07" db="EMBL/GenBank/DDBJ databases">
        <title>Duganella aceri sp. nov., isolated from tree sap.</title>
        <authorList>
            <person name="Kim I.S."/>
        </authorList>
    </citation>
    <scope>NUCLEOTIDE SEQUENCE [LARGE SCALE GENOMIC DNA]</scope>
    <source>
        <strain evidence="6">SAP-35</strain>
    </source>
</reference>
<feature type="domain" description="GGDEF" evidence="4">
    <location>
        <begin position="252"/>
        <end position="385"/>
    </location>
</feature>
<dbReference type="InterPro" id="IPR050469">
    <property type="entry name" value="Diguanylate_Cyclase"/>
</dbReference>
<feature type="transmembrane region" description="Helical" evidence="3">
    <location>
        <begin position="98"/>
        <end position="118"/>
    </location>
</feature>
<dbReference type="EMBL" id="JAADJT010000005">
    <property type="protein sequence ID" value="NGZ85246.1"/>
    <property type="molecule type" value="Genomic_DNA"/>
</dbReference>
<feature type="transmembrane region" description="Helical" evidence="3">
    <location>
        <begin position="72"/>
        <end position="91"/>
    </location>
</feature>
<comment type="catalytic activity">
    <reaction evidence="2">
        <text>2 GTP = 3',3'-c-di-GMP + 2 diphosphate</text>
        <dbReference type="Rhea" id="RHEA:24898"/>
        <dbReference type="ChEBI" id="CHEBI:33019"/>
        <dbReference type="ChEBI" id="CHEBI:37565"/>
        <dbReference type="ChEBI" id="CHEBI:58805"/>
        <dbReference type="EC" id="2.7.7.65"/>
    </reaction>
</comment>
<evidence type="ECO:0000256" key="1">
    <source>
        <dbReference type="ARBA" id="ARBA00012528"/>
    </source>
</evidence>
<dbReference type="PROSITE" id="PS50887">
    <property type="entry name" value="GGDEF"/>
    <property type="match status" value="1"/>
</dbReference>
<keyword evidence="3" id="KW-0472">Membrane</keyword>
<feature type="transmembrane region" description="Helical" evidence="3">
    <location>
        <begin position="178"/>
        <end position="199"/>
    </location>
</feature>
<reference evidence="5 6" key="1">
    <citation type="submission" date="2020-01" db="EMBL/GenBank/DDBJ databases">
        <authorList>
            <person name="Lee S.D."/>
        </authorList>
    </citation>
    <scope>NUCLEOTIDE SEQUENCE [LARGE SCALE GENOMIC DNA]</scope>
    <source>
        <strain evidence="5 6">SAP-35</strain>
    </source>
</reference>
<evidence type="ECO:0000256" key="3">
    <source>
        <dbReference type="SAM" id="Phobius"/>
    </source>
</evidence>
<dbReference type="SMART" id="SM00267">
    <property type="entry name" value="GGDEF"/>
    <property type="match status" value="1"/>
</dbReference>
<sequence>MKTLLPDRIALRAAMANWWSATRFASRELSDYATPHLVQETRRGVALMSMVTLVFLLMSALFSTVLKLGGGYAHTYLLLAALALHVHLSSYRISQVPALNLLGMVLLIVCGSSLVLLARDIGQLHELLLLNVAVLLMLVPLVPWGLREAATTAGAIYLMFTSLSFFSRSSFAPLQLWVLQFMMVATGLVTMILVIRALALRKHDLNMRFNLERAHRDMATLAHRDPLTGAWNRRHLEQDYARAAGAHQRAGRASHFGLFDIDAFKLLNDSQGHAGGDAVLRAIARAFDALTGDDDYLVRLGGDEFAFLISGDAVPARLTAMLRVMANQLADDATLALPAAPTVSIGLIALPPGVTLTLAQAYSQADALLYQAKRAGGDLIKAGVASSEAARGHARTGGR</sequence>
<dbReference type="InterPro" id="IPR000160">
    <property type="entry name" value="GGDEF_dom"/>
</dbReference>
<evidence type="ECO:0000313" key="5">
    <source>
        <dbReference type="EMBL" id="NGZ85246.1"/>
    </source>
</evidence>
<dbReference type="Proteomes" id="UP000666369">
    <property type="component" value="Unassembled WGS sequence"/>
</dbReference>
<dbReference type="Gene3D" id="3.30.70.270">
    <property type="match status" value="1"/>
</dbReference>
<name>A0ABX0FL52_9BURK</name>
<feature type="transmembrane region" description="Helical" evidence="3">
    <location>
        <begin position="45"/>
        <end position="66"/>
    </location>
</feature>
<dbReference type="InterPro" id="IPR029787">
    <property type="entry name" value="Nucleotide_cyclase"/>
</dbReference>
<comment type="caution">
    <text evidence="5">The sequence shown here is derived from an EMBL/GenBank/DDBJ whole genome shotgun (WGS) entry which is preliminary data.</text>
</comment>
<protein>
    <recommendedName>
        <fullName evidence="1">diguanylate cyclase</fullName>
        <ecNumber evidence="1">2.7.7.65</ecNumber>
    </recommendedName>
</protein>
<feature type="transmembrane region" description="Helical" evidence="3">
    <location>
        <begin position="149"/>
        <end position="166"/>
    </location>
</feature>
<proteinExistence type="predicted"/>
<organism evidence="5 6">
    <name type="scientific">Duganella aceris</name>
    <dbReference type="NCBI Taxonomy" id="2703883"/>
    <lineage>
        <taxon>Bacteria</taxon>
        <taxon>Pseudomonadati</taxon>
        <taxon>Pseudomonadota</taxon>
        <taxon>Betaproteobacteria</taxon>
        <taxon>Burkholderiales</taxon>
        <taxon>Oxalobacteraceae</taxon>
        <taxon>Telluria group</taxon>
        <taxon>Duganella</taxon>
    </lineage>
</organism>
<dbReference type="EC" id="2.7.7.65" evidence="1"/>
<evidence type="ECO:0000259" key="4">
    <source>
        <dbReference type="PROSITE" id="PS50887"/>
    </source>
</evidence>